<comment type="similarity">
    <text evidence="3">Belongs to the acetyltransferase family. RimJ subfamily.</text>
</comment>
<feature type="domain" description="N-acetyltransferase" evidence="4">
    <location>
        <begin position="23"/>
        <end position="180"/>
    </location>
</feature>
<dbReference type="GO" id="GO:0016747">
    <property type="term" value="F:acyltransferase activity, transferring groups other than amino-acyl groups"/>
    <property type="evidence" value="ECO:0007669"/>
    <property type="project" value="InterPro"/>
</dbReference>
<name>A0A5N6ZDZ0_9EURO</name>
<keyword evidence="1 5" id="KW-0808">Transferase</keyword>
<proteinExistence type="inferred from homology"/>
<dbReference type="PANTHER" id="PTHR43792:SF8">
    <property type="entry name" value="[RIBOSOMAL PROTEIN US5]-ALANINE N-ACETYLTRANSFERASE"/>
    <property type="match status" value="1"/>
</dbReference>
<dbReference type="PANTHER" id="PTHR43792">
    <property type="entry name" value="GNAT FAMILY, PUTATIVE (AFU_ORTHOLOGUE AFUA_3G00765)-RELATED-RELATED"/>
    <property type="match status" value="1"/>
</dbReference>
<evidence type="ECO:0000313" key="5">
    <source>
        <dbReference type="EMBL" id="KAE8355881.1"/>
    </source>
</evidence>
<protein>
    <submittedName>
        <fullName evidence="5">Acyl-CoA N-acyltransferase</fullName>
    </submittedName>
</protein>
<dbReference type="CDD" id="cd04301">
    <property type="entry name" value="NAT_SF"/>
    <property type="match status" value="1"/>
</dbReference>
<sequence length="183" mass="20546">MSIEPPNPILHLSNHVVRPYYPGDVEAIAKEANNPQIARWLRNQFPQPYTREAAKTWIAITTAASPTLDFAICRREDNVAIGAIGLNTKGDVYYRTMEIGYWVGQDHWGKGIATEALSAVTAWAFEHFGHVVRLEAEVYEGNEPSQRVLLKAGYELEGRRRKAAEKNGVLLDLLLFCTLRGKP</sequence>
<dbReference type="AlphaFoldDB" id="A0A5N6ZDZ0"/>
<evidence type="ECO:0000259" key="4">
    <source>
        <dbReference type="PROSITE" id="PS51186"/>
    </source>
</evidence>
<dbReference type="OrthoDB" id="1663137at2759"/>
<dbReference type="Pfam" id="PF13302">
    <property type="entry name" value="Acetyltransf_3"/>
    <property type="match status" value="1"/>
</dbReference>
<dbReference type="PROSITE" id="PS51186">
    <property type="entry name" value="GNAT"/>
    <property type="match status" value="1"/>
</dbReference>
<dbReference type="InterPro" id="IPR016181">
    <property type="entry name" value="Acyl_CoA_acyltransferase"/>
</dbReference>
<evidence type="ECO:0000256" key="3">
    <source>
        <dbReference type="ARBA" id="ARBA00038502"/>
    </source>
</evidence>
<keyword evidence="2 5" id="KW-0012">Acyltransferase</keyword>
<dbReference type="InterPro" id="IPR000182">
    <property type="entry name" value="GNAT_dom"/>
</dbReference>
<dbReference type="Proteomes" id="UP000327118">
    <property type="component" value="Unassembled WGS sequence"/>
</dbReference>
<reference evidence="6" key="1">
    <citation type="submission" date="2019-04" db="EMBL/GenBank/DDBJ databases">
        <title>Friends and foes A comparative genomics studyof 23 Aspergillus species from section Flavi.</title>
        <authorList>
            <consortium name="DOE Joint Genome Institute"/>
            <person name="Kjaerbolling I."/>
            <person name="Vesth T."/>
            <person name="Frisvad J.C."/>
            <person name="Nybo J.L."/>
            <person name="Theobald S."/>
            <person name="Kildgaard S."/>
            <person name="Isbrandt T."/>
            <person name="Kuo A."/>
            <person name="Sato A."/>
            <person name="Lyhne E.K."/>
            <person name="Kogle M.E."/>
            <person name="Wiebenga A."/>
            <person name="Kun R.S."/>
            <person name="Lubbers R.J."/>
            <person name="Makela M.R."/>
            <person name="Barry K."/>
            <person name="Chovatia M."/>
            <person name="Clum A."/>
            <person name="Daum C."/>
            <person name="Haridas S."/>
            <person name="He G."/>
            <person name="LaButti K."/>
            <person name="Lipzen A."/>
            <person name="Mondo S."/>
            <person name="Riley R."/>
            <person name="Salamov A."/>
            <person name="Simmons B.A."/>
            <person name="Magnuson J.K."/>
            <person name="Henrissat B."/>
            <person name="Mortensen U.H."/>
            <person name="Larsen T.O."/>
            <person name="Devries R.P."/>
            <person name="Grigoriev I.V."/>
            <person name="Machida M."/>
            <person name="Baker S.E."/>
            <person name="Andersen M.R."/>
        </authorList>
    </citation>
    <scope>NUCLEOTIDE SEQUENCE [LARGE SCALE GENOMIC DNA]</scope>
    <source>
        <strain evidence="6">CBS 553.77</strain>
    </source>
</reference>
<evidence type="ECO:0000256" key="1">
    <source>
        <dbReference type="ARBA" id="ARBA00022679"/>
    </source>
</evidence>
<dbReference type="SUPFAM" id="SSF55729">
    <property type="entry name" value="Acyl-CoA N-acyltransferases (Nat)"/>
    <property type="match status" value="1"/>
</dbReference>
<gene>
    <name evidence="5" type="ORF">BDV28DRAFT_16663</name>
</gene>
<organism evidence="5 6">
    <name type="scientific">Aspergillus coremiiformis</name>
    <dbReference type="NCBI Taxonomy" id="138285"/>
    <lineage>
        <taxon>Eukaryota</taxon>
        <taxon>Fungi</taxon>
        <taxon>Dikarya</taxon>
        <taxon>Ascomycota</taxon>
        <taxon>Pezizomycotina</taxon>
        <taxon>Eurotiomycetes</taxon>
        <taxon>Eurotiomycetidae</taxon>
        <taxon>Eurotiales</taxon>
        <taxon>Aspergillaceae</taxon>
        <taxon>Aspergillus</taxon>
        <taxon>Aspergillus subgen. Circumdati</taxon>
    </lineage>
</organism>
<dbReference type="EMBL" id="ML739045">
    <property type="protein sequence ID" value="KAE8355881.1"/>
    <property type="molecule type" value="Genomic_DNA"/>
</dbReference>
<accession>A0A5N6ZDZ0</accession>
<dbReference type="Gene3D" id="3.40.630.30">
    <property type="match status" value="1"/>
</dbReference>
<keyword evidence="6" id="KW-1185">Reference proteome</keyword>
<dbReference type="InterPro" id="IPR051531">
    <property type="entry name" value="N-acetyltransferase"/>
</dbReference>
<evidence type="ECO:0000313" key="6">
    <source>
        <dbReference type="Proteomes" id="UP000327118"/>
    </source>
</evidence>
<evidence type="ECO:0000256" key="2">
    <source>
        <dbReference type="ARBA" id="ARBA00023315"/>
    </source>
</evidence>